<dbReference type="EMBL" id="QEAO01000040">
    <property type="protein sequence ID" value="TPX31745.1"/>
    <property type="molecule type" value="Genomic_DNA"/>
</dbReference>
<keyword evidence="2 4" id="KW-0853">WD repeat</keyword>
<comment type="caution">
    <text evidence="6">The sequence shown here is derived from an EMBL/GenBank/DDBJ whole genome shotgun (WGS) entry which is preliminary data.</text>
</comment>
<dbReference type="PROSITE" id="PS50294">
    <property type="entry name" value="WD_REPEATS_REGION"/>
    <property type="match status" value="1"/>
</dbReference>
<dbReference type="InterPro" id="IPR045227">
    <property type="entry name" value="WDR18/Ipi3/RID3"/>
</dbReference>
<protein>
    <recommendedName>
        <fullName evidence="8">Pre-rRNA-processing protein IPI3</fullName>
    </recommendedName>
</protein>
<evidence type="ECO:0000256" key="3">
    <source>
        <dbReference type="ARBA" id="ARBA00022737"/>
    </source>
</evidence>
<feature type="repeat" description="WD" evidence="4">
    <location>
        <begin position="278"/>
        <end position="319"/>
    </location>
</feature>
<dbReference type="InterPro" id="IPR001680">
    <property type="entry name" value="WD40_rpt"/>
</dbReference>
<accession>A0A507C2I5</accession>
<dbReference type="GO" id="GO:0006364">
    <property type="term" value="P:rRNA processing"/>
    <property type="evidence" value="ECO:0007669"/>
    <property type="project" value="TreeGrafter"/>
</dbReference>
<dbReference type="SUPFAM" id="SSF50978">
    <property type="entry name" value="WD40 repeat-like"/>
    <property type="match status" value="1"/>
</dbReference>
<name>A0A507C2I5_9FUNG</name>
<dbReference type="PANTHER" id="PTHR18763">
    <property type="entry name" value="WD-REPEAT PROTEIN 18"/>
    <property type="match status" value="1"/>
</dbReference>
<feature type="coiled-coil region" evidence="5">
    <location>
        <begin position="404"/>
        <end position="438"/>
    </location>
</feature>
<dbReference type="PROSITE" id="PS50082">
    <property type="entry name" value="WD_REPEATS_2"/>
    <property type="match status" value="2"/>
</dbReference>
<dbReference type="OrthoDB" id="756370at2759"/>
<organism evidence="6 7">
    <name type="scientific">Synchytrium microbalum</name>
    <dbReference type="NCBI Taxonomy" id="1806994"/>
    <lineage>
        <taxon>Eukaryota</taxon>
        <taxon>Fungi</taxon>
        <taxon>Fungi incertae sedis</taxon>
        <taxon>Chytridiomycota</taxon>
        <taxon>Chytridiomycota incertae sedis</taxon>
        <taxon>Chytridiomycetes</taxon>
        <taxon>Synchytriales</taxon>
        <taxon>Synchytriaceae</taxon>
        <taxon>Synchytrium</taxon>
    </lineage>
</organism>
<dbReference type="PROSITE" id="PS00678">
    <property type="entry name" value="WD_REPEATS_1"/>
    <property type="match status" value="1"/>
</dbReference>
<evidence type="ECO:0000313" key="7">
    <source>
        <dbReference type="Proteomes" id="UP000319731"/>
    </source>
</evidence>
<dbReference type="GeneID" id="42006250"/>
<reference evidence="6 7" key="1">
    <citation type="journal article" date="2019" name="Sci. Rep.">
        <title>Comparative genomics of chytrid fungi reveal insights into the obligate biotrophic and pathogenic lifestyle of Synchytrium endobioticum.</title>
        <authorList>
            <person name="van de Vossenberg B.T.L.H."/>
            <person name="Warris S."/>
            <person name="Nguyen H.D.T."/>
            <person name="van Gent-Pelzer M.P.E."/>
            <person name="Joly D.L."/>
            <person name="van de Geest H.C."/>
            <person name="Bonants P.J.M."/>
            <person name="Smith D.S."/>
            <person name="Levesque C.A."/>
            <person name="van der Lee T.A.J."/>
        </authorList>
    </citation>
    <scope>NUCLEOTIDE SEQUENCE [LARGE SCALE GENOMIC DNA]</scope>
    <source>
        <strain evidence="6 7">JEL517</strain>
    </source>
</reference>
<dbReference type="AlphaFoldDB" id="A0A507C2I5"/>
<dbReference type="STRING" id="1806994.A0A507C2I5"/>
<dbReference type="RefSeq" id="XP_031023104.1">
    <property type="nucleotide sequence ID" value="XM_031170953.1"/>
</dbReference>
<proteinExistence type="inferred from homology"/>
<keyword evidence="5" id="KW-0175">Coiled coil</keyword>
<feature type="repeat" description="WD" evidence="4">
    <location>
        <begin position="127"/>
        <end position="162"/>
    </location>
</feature>
<gene>
    <name evidence="6" type="ORF">SmJEL517_g05025</name>
</gene>
<keyword evidence="7" id="KW-1185">Reference proteome</keyword>
<evidence type="ECO:0000256" key="4">
    <source>
        <dbReference type="PROSITE-ProRule" id="PRU00221"/>
    </source>
</evidence>
<evidence type="ECO:0000256" key="1">
    <source>
        <dbReference type="ARBA" id="ARBA00010143"/>
    </source>
</evidence>
<dbReference type="GO" id="GO:0005656">
    <property type="term" value="C:nuclear pre-replicative complex"/>
    <property type="evidence" value="ECO:0007669"/>
    <property type="project" value="TreeGrafter"/>
</dbReference>
<evidence type="ECO:0008006" key="8">
    <source>
        <dbReference type="Google" id="ProtNLM"/>
    </source>
</evidence>
<evidence type="ECO:0000256" key="5">
    <source>
        <dbReference type="SAM" id="Coils"/>
    </source>
</evidence>
<evidence type="ECO:0000256" key="2">
    <source>
        <dbReference type="ARBA" id="ARBA00022574"/>
    </source>
</evidence>
<sequence>MSFAEVAITFNAATSNNDTLSVAHVWDIRSGAAIASLKSCHASGVASSVLPVVNAGGRTCGILAVVSDRPTLHYWSWLKDQPHTRMTLPEKMGSLVITHSGLFCVGGGESGKLYVWEISTGRLLNVIDAHYRAIRIMKFSTDDHALITAGDDALCHSWSLSTLFSKSKKPIPDITLTSHTLPITDMYLSMSLLQSARAYTASIDRTVKTWQLYSKTLLFTILFPTPIVCIAVDPPETRLFAGGDLGVIYGTELFPKQGDGSRRTMRNKGIEDGGALTYSSHTGKITGLALSFDSTLLVSTSMDKTAIVWDVISRQALRTFSDHKVPLTGLHVIIRPPDLLDPKSTLKSSTVSTFRRHMTSDTDNQEVVAVPTHMDEEQSRKRKRSDFVDELPLSLRLAHDASGLDSTQSEVEQLRSEIARLKQVNKQLKTVNDELYQAAVGQFSKQS</sequence>
<dbReference type="InterPro" id="IPR036322">
    <property type="entry name" value="WD40_repeat_dom_sf"/>
</dbReference>
<comment type="similarity">
    <text evidence="1">Belongs to the WD repeat IPI3/WDR18 family.</text>
</comment>
<keyword evidence="3" id="KW-0677">Repeat</keyword>
<dbReference type="Proteomes" id="UP000319731">
    <property type="component" value="Unassembled WGS sequence"/>
</dbReference>
<dbReference type="GO" id="GO:0006261">
    <property type="term" value="P:DNA-templated DNA replication"/>
    <property type="evidence" value="ECO:0007669"/>
    <property type="project" value="TreeGrafter"/>
</dbReference>
<dbReference type="InterPro" id="IPR019775">
    <property type="entry name" value="WD40_repeat_CS"/>
</dbReference>
<dbReference type="PANTHER" id="PTHR18763:SF0">
    <property type="entry name" value="WD REPEAT-CONTAINING PROTEIN 18"/>
    <property type="match status" value="1"/>
</dbReference>
<dbReference type="InterPro" id="IPR015943">
    <property type="entry name" value="WD40/YVTN_repeat-like_dom_sf"/>
</dbReference>
<evidence type="ECO:0000313" key="6">
    <source>
        <dbReference type="EMBL" id="TPX31745.1"/>
    </source>
</evidence>
<dbReference type="Gene3D" id="2.130.10.10">
    <property type="entry name" value="YVTN repeat-like/Quinoprotein amine dehydrogenase"/>
    <property type="match status" value="2"/>
</dbReference>
<dbReference type="SMART" id="SM00320">
    <property type="entry name" value="WD40"/>
    <property type="match status" value="5"/>
</dbReference>
<dbReference type="Pfam" id="PF00400">
    <property type="entry name" value="WD40"/>
    <property type="match status" value="1"/>
</dbReference>
<dbReference type="GO" id="GO:0120330">
    <property type="term" value="C:rixosome complex"/>
    <property type="evidence" value="ECO:0007669"/>
    <property type="project" value="TreeGrafter"/>
</dbReference>